<feature type="region of interest" description="Disordered" evidence="2">
    <location>
        <begin position="204"/>
        <end position="304"/>
    </location>
</feature>
<name>G8ZTL3_TORDE</name>
<reference evidence="3 4" key="1">
    <citation type="journal article" date="2011" name="Proc. Natl. Acad. Sci. U.S.A.">
        <title>Evolutionary erosion of yeast sex chromosomes by mating-type switching accidents.</title>
        <authorList>
            <person name="Gordon J.L."/>
            <person name="Armisen D."/>
            <person name="Proux-Wera E."/>
            <person name="Oheigeartaigh S.S."/>
            <person name="Byrne K.P."/>
            <person name="Wolfe K.H."/>
        </authorList>
    </citation>
    <scope>NUCLEOTIDE SEQUENCE [LARGE SCALE GENOMIC DNA]</scope>
    <source>
        <strain evidence="4">ATCC 10662 / CBS 1146 / NBRC 0425 / NCYC 2629 / NRRL Y-866</strain>
    </source>
</reference>
<feature type="compositionally biased region" description="Polar residues" evidence="2">
    <location>
        <begin position="204"/>
        <end position="225"/>
    </location>
</feature>
<dbReference type="FunCoup" id="G8ZTL3">
    <property type="interactions" value="146"/>
</dbReference>
<feature type="coiled-coil region" evidence="1">
    <location>
        <begin position="87"/>
        <end position="114"/>
    </location>
</feature>
<evidence type="ECO:0000313" key="4">
    <source>
        <dbReference type="Proteomes" id="UP000005627"/>
    </source>
</evidence>
<gene>
    <name evidence="3" type="primary">TDEL0D03730</name>
    <name evidence="3" type="ORF">TDEL_0D03730</name>
</gene>
<proteinExistence type="predicted"/>
<dbReference type="eggNOG" id="ENOG502S6BG">
    <property type="taxonomic scope" value="Eukaryota"/>
</dbReference>
<dbReference type="KEGG" id="tdl:TDEL_0D03730"/>
<dbReference type="HOGENOM" id="CLU_455091_0_0_1"/>
<dbReference type="RefSeq" id="XP_003681168.1">
    <property type="nucleotide sequence ID" value="XM_003681120.1"/>
</dbReference>
<dbReference type="EMBL" id="HE616745">
    <property type="protein sequence ID" value="CCE91957.1"/>
    <property type="molecule type" value="Genomic_DNA"/>
</dbReference>
<organism evidence="3 4">
    <name type="scientific">Torulaspora delbrueckii</name>
    <name type="common">Yeast</name>
    <name type="synonym">Candida colliculosa</name>
    <dbReference type="NCBI Taxonomy" id="4950"/>
    <lineage>
        <taxon>Eukaryota</taxon>
        <taxon>Fungi</taxon>
        <taxon>Dikarya</taxon>
        <taxon>Ascomycota</taxon>
        <taxon>Saccharomycotina</taxon>
        <taxon>Saccharomycetes</taxon>
        <taxon>Saccharomycetales</taxon>
        <taxon>Saccharomycetaceae</taxon>
        <taxon>Torulaspora</taxon>
    </lineage>
</organism>
<protein>
    <submittedName>
        <fullName evidence="3">Uncharacterized protein</fullName>
    </submittedName>
</protein>
<dbReference type="AlphaFoldDB" id="G8ZTL3"/>
<keyword evidence="1" id="KW-0175">Coiled coil</keyword>
<keyword evidence="4" id="KW-1185">Reference proteome</keyword>
<dbReference type="Proteomes" id="UP000005627">
    <property type="component" value="Chromosome 4"/>
</dbReference>
<evidence type="ECO:0000256" key="1">
    <source>
        <dbReference type="SAM" id="Coils"/>
    </source>
</evidence>
<dbReference type="OrthoDB" id="4035955at2759"/>
<sequence>MTTVVLQKETLHETSIANAEGSGRRLTWRKWFHTARKDKIEDDFQEDECISLEEAESLVFVPSFHLNSSYTLPETSPEIQVRTHRNRQKIRELKKQLTLKLHRLKHKYDKVESQRFEKPAKKTIDRHITEEPISVKDLFNNTEEYHSVDVIEETKIKKQEDLQKSELPKDNANNDEVNETFNEVEATSATSCRMKRPFNNELSANSSFKRSCSTKDLSSASSVESLRNDYNGDEDEQNSIQNTPPDYLTKSPTLIDDTATLGEQDSIRAPPCPKSRTESDDDGSLNMKSAHADVSSDDSSLPDDISTTMDDTVSEALSCAASVTCEKVYTIPTFRKRKDSLNVANIVKSFRDGTLNEEQLIEFVDKGKKRNEDLTFKNKEFYDDPASKAPTDTLTDKVDKDKCLKDSKINVKNSVRFTGKKGEGAVKFDRFSCLIVYKPSTKSSSLVNDGVMSLRDCDHPQGSIRRLPSQTRSVRQKPEGCEAKSILKIKANTREKEEIRRAIRCDEVDIESFMNLFEHFENKKQMEEIKLGEVREDQLNHYYSEQFFPEILEDVTVTTAHNSEFSRSRKATELNIGRNLGAIKCGLVHYVCPTCDTKIL</sequence>
<evidence type="ECO:0000313" key="3">
    <source>
        <dbReference type="EMBL" id="CCE91957.1"/>
    </source>
</evidence>
<accession>G8ZTL3</accession>
<dbReference type="GeneID" id="11502391"/>
<dbReference type="InParanoid" id="G8ZTL3"/>
<evidence type="ECO:0000256" key="2">
    <source>
        <dbReference type="SAM" id="MobiDB-lite"/>
    </source>
</evidence>